<dbReference type="InterPro" id="IPR037682">
    <property type="entry name" value="TonB_C"/>
</dbReference>
<name>A0A6M0CMQ9_9FLAO</name>
<feature type="transmembrane region" description="Helical" evidence="11">
    <location>
        <begin position="32"/>
        <end position="50"/>
    </location>
</feature>
<keyword evidence="3" id="KW-0813">Transport</keyword>
<keyword evidence="8 11" id="KW-1133">Transmembrane helix</keyword>
<keyword evidence="6 11" id="KW-0812">Transmembrane</keyword>
<dbReference type="SUPFAM" id="SSF74653">
    <property type="entry name" value="TolA/TonB C-terminal domain"/>
    <property type="match status" value="1"/>
</dbReference>
<dbReference type="Pfam" id="PF03544">
    <property type="entry name" value="TonB_C"/>
    <property type="match status" value="1"/>
</dbReference>
<dbReference type="GO" id="GO:0098797">
    <property type="term" value="C:plasma membrane protein complex"/>
    <property type="evidence" value="ECO:0007669"/>
    <property type="project" value="TreeGrafter"/>
</dbReference>
<evidence type="ECO:0000256" key="7">
    <source>
        <dbReference type="ARBA" id="ARBA00022927"/>
    </source>
</evidence>
<dbReference type="NCBIfam" id="TIGR01352">
    <property type="entry name" value="tonB_Cterm"/>
    <property type="match status" value="1"/>
</dbReference>
<dbReference type="GO" id="GO:0015031">
    <property type="term" value="P:protein transport"/>
    <property type="evidence" value="ECO:0007669"/>
    <property type="project" value="UniProtKB-KW"/>
</dbReference>
<dbReference type="EMBL" id="JAABOQ010000005">
    <property type="protein sequence ID" value="NER18233.1"/>
    <property type="molecule type" value="Genomic_DNA"/>
</dbReference>
<proteinExistence type="inferred from homology"/>
<dbReference type="Gene3D" id="3.30.1150.10">
    <property type="match status" value="1"/>
</dbReference>
<feature type="domain" description="TonB C-terminal" evidence="12">
    <location>
        <begin position="171"/>
        <end position="260"/>
    </location>
</feature>
<gene>
    <name evidence="13" type="ORF">GWK10_13500</name>
</gene>
<dbReference type="InterPro" id="IPR051045">
    <property type="entry name" value="TonB-dependent_transducer"/>
</dbReference>
<evidence type="ECO:0000256" key="3">
    <source>
        <dbReference type="ARBA" id="ARBA00022448"/>
    </source>
</evidence>
<comment type="caution">
    <text evidence="13">The sequence shown here is derived from an EMBL/GenBank/DDBJ whole genome shotgun (WGS) entry which is preliminary data.</text>
</comment>
<protein>
    <submittedName>
        <fullName evidence="13">TonB family protein</fullName>
    </submittedName>
</protein>
<dbReference type="Proteomes" id="UP000474296">
    <property type="component" value="Unassembled WGS sequence"/>
</dbReference>
<dbReference type="PANTHER" id="PTHR33446:SF2">
    <property type="entry name" value="PROTEIN TONB"/>
    <property type="match status" value="1"/>
</dbReference>
<evidence type="ECO:0000313" key="13">
    <source>
        <dbReference type="EMBL" id="NER18233.1"/>
    </source>
</evidence>
<evidence type="ECO:0000256" key="1">
    <source>
        <dbReference type="ARBA" id="ARBA00004383"/>
    </source>
</evidence>
<accession>A0A6M0CMQ9</accession>
<evidence type="ECO:0000256" key="4">
    <source>
        <dbReference type="ARBA" id="ARBA00022475"/>
    </source>
</evidence>
<keyword evidence="14" id="KW-1185">Reference proteome</keyword>
<sequence>MSSKKNAVKHDGRHAPAKKYSKHDANLQKNNGLTFAIAMVLTLLAVYFVIEVEVPKEEVALNEPEVLDEDVTYTISEFKIYEEVQAEKIVKQQKKKVVIPLELDIVPDDTKLDSGLDLDVAPETTGEPFNPDNVIVDNGPGDDFKIPADLVEKVPMFEECLDVPEAEQRMCFEEGMKEHVRKTFRYPGSAVDLGLSGKVYTTFTIDKNGNIVDLQLRGPHKILEKEATRIIGKLPKMVPGKQGIHNVNVTFSMPITFQLK</sequence>
<keyword evidence="7" id="KW-0653">Protein transport</keyword>
<keyword evidence="4" id="KW-1003">Cell membrane</keyword>
<evidence type="ECO:0000256" key="9">
    <source>
        <dbReference type="ARBA" id="ARBA00023136"/>
    </source>
</evidence>
<dbReference type="GO" id="GO:0055085">
    <property type="term" value="P:transmembrane transport"/>
    <property type="evidence" value="ECO:0007669"/>
    <property type="project" value="InterPro"/>
</dbReference>
<dbReference type="AlphaFoldDB" id="A0A6M0CMQ9"/>
<evidence type="ECO:0000256" key="2">
    <source>
        <dbReference type="ARBA" id="ARBA00006555"/>
    </source>
</evidence>
<dbReference type="GO" id="GO:0031992">
    <property type="term" value="F:energy transducer activity"/>
    <property type="evidence" value="ECO:0007669"/>
    <property type="project" value="TreeGrafter"/>
</dbReference>
<reference evidence="13 14" key="1">
    <citation type="submission" date="2020-01" db="EMBL/GenBank/DDBJ databases">
        <title>Spongiivirga citrea KCTC 32990T.</title>
        <authorList>
            <person name="Wang G."/>
        </authorList>
    </citation>
    <scope>NUCLEOTIDE SEQUENCE [LARGE SCALE GENOMIC DNA]</scope>
    <source>
        <strain evidence="13 14">KCTC 32990</strain>
    </source>
</reference>
<comment type="subcellular location">
    <subcellularLocation>
        <location evidence="1">Cell inner membrane</location>
        <topology evidence="1">Single-pass membrane protein</topology>
        <orientation evidence="1">Periplasmic side</orientation>
    </subcellularLocation>
</comment>
<evidence type="ECO:0000259" key="12">
    <source>
        <dbReference type="PROSITE" id="PS52015"/>
    </source>
</evidence>
<feature type="region of interest" description="Disordered" evidence="10">
    <location>
        <begin position="1"/>
        <end position="21"/>
    </location>
</feature>
<evidence type="ECO:0000256" key="5">
    <source>
        <dbReference type="ARBA" id="ARBA00022519"/>
    </source>
</evidence>
<evidence type="ECO:0000313" key="14">
    <source>
        <dbReference type="Proteomes" id="UP000474296"/>
    </source>
</evidence>
<evidence type="ECO:0000256" key="10">
    <source>
        <dbReference type="SAM" id="MobiDB-lite"/>
    </source>
</evidence>
<evidence type="ECO:0000256" key="11">
    <source>
        <dbReference type="SAM" id="Phobius"/>
    </source>
</evidence>
<evidence type="ECO:0000256" key="6">
    <source>
        <dbReference type="ARBA" id="ARBA00022692"/>
    </source>
</evidence>
<keyword evidence="9 11" id="KW-0472">Membrane</keyword>
<dbReference type="RefSeq" id="WP_164032910.1">
    <property type="nucleotide sequence ID" value="NZ_JAABOQ010000005.1"/>
</dbReference>
<evidence type="ECO:0000256" key="8">
    <source>
        <dbReference type="ARBA" id="ARBA00022989"/>
    </source>
</evidence>
<dbReference type="PANTHER" id="PTHR33446">
    <property type="entry name" value="PROTEIN TONB-RELATED"/>
    <property type="match status" value="1"/>
</dbReference>
<organism evidence="13 14">
    <name type="scientific">Spongiivirga citrea</name>
    <dbReference type="NCBI Taxonomy" id="1481457"/>
    <lineage>
        <taxon>Bacteria</taxon>
        <taxon>Pseudomonadati</taxon>
        <taxon>Bacteroidota</taxon>
        <taxon>Flavobacteriia</taxon>
        <taxon>Flavobacteriales</taxon>
        <taxon>Flavobacteriaceae</taxon>
        <taxon>Spongiivirga</taxon>
    </lineage>
</organism>
<keyword evidence="5" id="KW-0997">Cell inner membrane</keyword>
<comment type="similarity">
    <text evidence="2">Belongs to the TonB family.</text>
</comment>
<dbReference type="InterPro" id="IPR006260">
    <property type="entry name" value="TonB/TolA_C"/>
</dbReference>
<dbReference type="PROSITE" id="PS52015">
    <property type="entry name" value="TONB_CTD"/>
    <property type="match status" value="1"/>
</dbReference>